<keyword evidence="6 10" id="KW-1133">Transmembrane helix</keyword>
<feature type="transmembrane region" description="Helical" evidence="10">
    <location>
        <begin position="7"/>
        <end position="24"/>
    </location>
</feature>
<keyword evidence="4 9" id="KW-0808">Transferase</keyword>
<feature type="transmembrane region" description="Helical" evidence="10">
    <location>
        <begin position="118"/>
        <end position="138"/>
    </location>
</feature>
<feature type="transmembrane region" description="Helical" evidence="10">
    <location>
        <begin position="452"/>
        <end position="471"/>
    </location>
</feature>
<dbReference type="InterPro" id="IPR024194">
    <property type="entry name" value="Ac/AlaTfrase_AlgI/DltB"/>
</dbReference>
<keyword evidence="12" id="KW-1185">Reference proteome</keyword>
<dbReference type="InterPro" id="IPR028362">
    <property type="entry name" value="AlgI"/>
</dbReference>
<comment type="caution">
    <text evidence="11">The sequence shown here is derived from an EMBL/GenBank/DDBJ whole genome shotgun (WGS) entry which is preliminary data.</text>
</comment>
<feature type="transmembrane region" description="Helical" evidence="10">
    <location>
        <begin position="413"/>
        <end position="432"/>
    </location>
</feature>
<feature type="transmembrane region" description="Helical" evidence="10">
    <location>
        <begin position="44"/>
        <end position="64"/>
    </location>
</feature>
<dbReference type="Proteomes" id="UP000675880">
    <property type="component" value="Unassembled WGS sequence"/>
</dbReference>
<sequence length="481" mass="54731">MFFDTLIYLLFLSLVVGVYWRLSWRNQNAFLLAASYVFYGWWDWRFLGLIFVSTAVDFVCAHAIESSSNDAKRKLALVISVTLNLGFLGYFKYCNFFIDSFALVVEQMGVSVSISTLQIVLPPGISFYTFQALAYIVDVYYRRLKPASSFVDYALFISLFPHLIAGPIQRPSHLLPQVQAARSYDSEKIFNGILLIITGLFRKCVIADNCALLADGAFGGKLGEGNIFVLAIGAYAFAWQIYGDFSGYSNIARGSAQLLGFHFMVNFKQPYLAVSLQDFWHRWHISLSTWLRDYLYIPLGGNRGGEWRTFRNLFMTMAIGGGWHGANWTFIVWGMLHGCGLGLERLISRTSEIGTGIQGWVRSWSGKTASFRTWLQRIVIFHVVCIGWVFFRAESVGHAWHFLYLGLTRVQWIPEYATATIFLIMFTLPMFVIDQINERRGEEYLFERAHPYGRVGIGSILIGATLLFAGSKSNAFIYFQF</sequence>
<evidence type="ECO:0000256" key="4">
    <source>
        <dbReference type="ARBA" id="ARBA00022679"/>
    </source>
</evidence>
<dbReference type="InterPro" id="IPR051085">
    <property type="entry name" value="MB_O-acyltransferase"/>
</dbReference>
<accession>A0ABM8SEN8</accession>
<evidence type="ECO:0000256" key="9">
    <source>
        <dbReference type="PIRNR" id="PIRNR016636"/>
    </source>
</evidence>
<keyword evidence="8 9" id="KW-0012">Acyltransferase</keyword>
<keyword evidence="7 9" id="KW-0472">Membrane</keyword>
<feature type="transmembrane region" description="Helical" evidence="10">
    <location>
        <begin position="374"/>
        <end position="393"/>
    </location>
</feature>
<dbReference type="EC" id="2.3.1.-" evidence="11"/>
<evidence type="ECO:0000256" key="7">
    <source>
        <dbReference type="ARBA" id="ARBA00023136"/>
    </source>
</evidence>
<proteinExistence type="inferred from homology"/>
<dbReference type="RefSeq" id="WP_213044372.1">
    <property type="nucleotide sequence ID" value="NZ_CAJNBJ010000022.1"/>
</dbReference>
<evidence type="ECO:0000256" key="1">
    <source>
        <dbReference type="ARBA" id="ARBA00004651"/>
    </source>
</evidence>
<dbReference type="PIRSF" id="PIRSF500217">
    <property type="entry name" value="AlgI"/>
    <property type="match status" value="1"/>
</dbReference>
<organism evidence="11 12">
    <name type="scientific">Nitrospira defluvii</name>
    <dbReference type="NCBI Taxonomy" id="330214"/>
    <lineage>
        <taxon>Bacteria</taxon>
        <taxon>Pseudomonadati</taxon>
        <taxon>Nitrospirota</taxon>
        <taxon>Nitrospiria</taxon>
        <taxon>Nitrospirales</taxon>
        <taxon>Nitrospiraceae</taxon>
        <taxon>Nitrospira</taxon>
    </lineage>
</organism>
<reference evidence="11 12" key="1">
    <citation type="submission" date="2021-02" db="EMBL/GenBank/DDBJ databases">
        <authorList>
            <person name="Han P."/>
        </authorList>
    </citation>
    <scope>NUCLEOTIDE SEQUENCE [LARGE SCALE GENOMIC DNA]</scope>
    <source>
        <strain evidence="11">Candidatus Nitrospira sp. ZN2</strain>
    </source>
</reference>
<gene>
    <name evidence="11" type="primary">algI</name>
    <name evidence="11" type="ORF">NSPZN2_90040</name>
</gene>
<dbReference type="Pfam" id="PF03062">
    <property type="entry name" value="MBOAT"/>
    <property type="match status" value="1"/>
</dbReference>
<comment type="similarity">
    <text evidence="2 9">Belongs to the membrane-bound acyltransferase family.</text>
</comment>
<comment type="subcellular location">
    <subcellularLocation>
        <location evidence="1">Cell membrane</location>
        <topology evidence="1">Multi-pass membrane protein</topology>
    </subcellularLocation>
</comment>
<keyword evidence="5 10" id="KW-0812">Transmembrane</keyword>
<evidence type="ECO:0000256" key="8">
    <source>
        <dbReference type="ARBA" id="ARBA00023315"/>
    </source>
</evidence>
<dbReference type="GO" id="GO:0016746">
    <property type="term" value="F:acyltransferase activity"/>
    <property type="evidence" value="ECO:0007669"/>
    <property type="project" value="UniProtKB-KW"/>
</dbReference>
<name>A0ABM8SEN8_9BACT</name>
<feature type="transmembrane region" description="Helical" evidence="10">
    <location>
        <begin position="76"/>
        <end position="98"/>
    </location>
</feature>
<evidence type="ECO:0000313" key="12">
    <source>
        <dbReference type="Proteomes" id="UP000675880"/>
    </source>
</evidence>
<dbReference type="InterPro" id="IPR004299">
    <property type="entry name" value="MBOAT_fam"/>
</dbReference>
<dbReference type="PANTHER" id="PTHR13285">
    <property type="entry name" value="ACYLTRANSFERASE"/>
    <property type="match status" value="1"/>
</dbReference>
<evidence type="ECO:0000256" key="6">
    <source>
        <dbReference type="ARBA" id="ARBA00022989"/>
    </source>
</evidence>
<evidence type="ECO:0000313" key="11">
    <source>
        <dbReference type="EMBL" id="CAE6804862.1"/>
    </source>
</evidence>
<dbReference type="EMBL" id="CAJNBJ010000022">
    <property type="protein sequence ID" value="CAE6804862.1"/>
    <property type="molecule type" value="Genomic_DNA"/>
</dbReference>
<evidence type="ECO:0000256" key="10">
    <source>
        <dbReference type="SAM" id="Phobius"/>
    </source>
</evidence>
<evidence type="ECO:0000256" key="2">
    <source>
        <dbReference type="ARBA" id="ARBA00010323"/>
    </source>
</evidence>
<evidence type="ECO:0000256" key="5">
    <source>
        <dbReference type="ARBA" id="ARBA00022692"/>
    </source>
</evidence>
<protein>
    <submittedName>
        <fullName evidence="11">Alginate O-acetylase AlgI</fullName>
        <ecNumber evidence="11">2.3.1.-</ecNumber>
    </submittedName>
</protein>
<keyword evidence="3 9" id="KW-1003">Cell membrane</keyword>
<dbReference type="PANTHER" id="PTHR13285:SF23">
    <property type="entry name" value="TEICHOIC ACID D-ALANYLTRANSFERASE"/>
    <property type="match status" value="1"/>
</dbReference>
<evidence type="ECO:0000256" key="3">
    <source>
        <dbReference type="ARBA" id="ARBA00022475"/>
    </source>
</evidence>
<dbReference type="PIRSF" id="PIRSF016636">
    <property type="entry name" value="AlgI_DltB"/>
    <property type="match status" value="1"/>
</dbReference>